<accession>A0A226E4I2</accession>
<keyword evidence="4" id="KW-1185">Reference proteome</keyword>
<evidence type="ECO:0000256" key="2">
    <source>
        <dbReference type="RuleBase" id="RU363116"/>
    </source>
</evidence>
<dbReference type="Proteomes" id="UP000198287">
    <property type="component" value="Unassembled WGS sequence"/>
</dbReference>
<dbReference type="EMBL" id="LNIX01000007">
    <property type="protein sequence ID" value="OXA51821.1"/>
    <property type="molecule type" value="Genomic_DNA"/>
</dbReference>
<evidence type="ECO:0000256" key="1">
    <source>
        <dbReference type="ARBA" id="ARBA00005350"/>
    </source>
</evidence>
<dbReference type="STRING" id="158441.A0A226E4I2"/>
<dbReference type="PANTHER" id="PTHR23248:SF9">
    <property type="entry name" value="PHOSPHOLIPID SCRAMBLASE"/>
    <property type="match status" value="1"/>
</dbReference>
<dbReference type="Pfam" id="PF03803">
    <property type="entry name" value="Scramblase"/>
    <property type="match status" value="1"/>
</dbReference>
<dbReference type="AlphaFoldDB" id="A0A226E4I2"/>
<dbReference type="InterPro" id="IPR005552">
    <property type="entry name" value="Scramblase"/>
</dbReference>
<dbReference type="PANTHER" id="PTHR23248">
    <property type="entry name" value="PHOSPHOLIPID SCRAMBLASE-RELATED"/>
    <property type="match status" value="1"/>
</dbReference>
<dbReference type="GO" id="GO:0005886">
    <property type="term" value="C:plasma membrane"/>
    <property type="evidence" value="ECO:0007669"/>
    <property type="project" value="TreeGrafter"/>
</dbReference>
<name>A0A226E4I2_FOLCA</name>
<organism evidence="3 4">
    <name type="scientific">Folsomia candida</name>
    <name type="common">Springtail</name>
    <dbReference type="NCBI Taxonomy" id="158441"/>
    <lineage>
        <taxon>Eukaryota</taxon>
        <taxon>Metazoa</taxon>
        <taxon>Ecdysozoa</taxon>
        <taxon>Arthropoda</taxon>
        <taxon>Hexapoda</taxon>
        <taxon>Collembola</taxon>
        <taxon>Entomobryomorpha</taxon>
        <taxon>Isotomoidea</taxon>
        <taxon>Isotomidae</taxon>
        <taxon>Proisotominae</taxon>
        <taxon>Folsomia</taxon>
    </lineage>
</organism>
<keyword evidence="2" id="KW-0106">Calcium</keyword>
<evidence type="ECO:0000313" key="4">
    <source>
        <dbReference type="Proteomes" id="UP000198287"/>
    </source>
</evidence>
<comment type="function">
    <text evidence="2">May mediate accelerated ATP-independent bidirectional transbilayer migration of phospholipids upon binding calcium ions that results in a loss of phospholipid asymmetry in the plasma membrane.</text>
</comment>
<keyword evidence="2" id="KW-0564">Palmitate</keyword>
<keyword evidence="2" id="KW-0449">Lipoprotein</keyword>
<comment type="similarity">
    <text evidence="1 2">Belongs to the phospholipid scramblase family.</text>
</comment>
<comment type="cofactor">
    <cofactor evidence="2">
        <name>Ca(2+)</name>
        <dbReference type="ChEBI" id="CHEBI:29108"/>
    </cofactor>
</comment>
<reference evidence="3 4" key="1">
    <citation type="submission" date="2015-12" db="EMBL/GenBank/DDBJ databases">
        <title>The genome of Folsomia candida.</title>
        <authorList>
            <person name="Faddeeva A."/>
            <person name="Derks M.F."/>
            <person name="Anvar Y."/>
            <person name="Smit S."/>
            <person name="Van Straalen N."/>
            <person name="Roelofs D."/>
        </authorList>
    </citation>
    <scope>NUCLEOTIDE SEQUENCE [LARGE SCALE GENOMIC DNA]</scope>
    <source>
        <strain evidence="3 4">VU population</strain>
        <tissue evidence="3">Whole body</tissue>
    </source>
</reference>
<sequence length="268" mass="30539">MTDNQRRIVQKEPSTTGGALPFNDLMAVDDTDLTDLPPPITAATAELGYINQVSEIVVKQGVSLRELQPNDKEPSMYSIEEKGTGEKLYKVYEDTATCVVCGPNRSFKLRLMDTQDRELIQVERPYISCDYCCGITSFFDIVNVWVRNYKSKQFEWRRFGQIRQFWCPLFPYFSVRNAVGQSELTIRAPLLTSACLRPVVFPIKHGGEVVGSITKQRGLSCREYPSNTEMYTMKFPPGIDEKLKVTLIGTLLLIHFKFYETSCHCCRG</sequence>
<gene>
    <name evidence="3" type="ORF">Fcan01_13417</name>
</gene>
<proteinExistence type="inferred from homology"/>
<protein>
    <recommendedName>
        <fullName evidence="2">Phospholipid scramblase</fullName>
    </recommendedName>
</protein>
<evidence type="ECO:0000313" key="3">
    <source>
        <dbReference type="EMBL" id="OXA51821.1"/>
    </source>
</evidence>
<comment type="caution">
    <text evidence="3">The sequence shown here is derived from an EMBL/GenBank/DDBJ whole genome shotgun (WGS) entry which is preliminary data.</text>
</comment>
<dbReference type="GO" id="GO:0017128">
    <property type="term" value="F:phospholipid scramblase activity"/>
    <property type="evidence" value="ECO:0007669"/>
    <property type="project" value="InterPro"/>
</dbReference>